<evidence type="ECO:0000313" key="2">
    <source>
        <dbReference type="Proteomes" id="UP001497482"/>
    </source>
</evidence>
<dbReference type="AlphaFoldDB" id="A0AAV2KG95"/>
<reference evidence="1 2" key="1">
    <citation type="submission" date="2024-04" db="EMBL/GenBank/DDBJ databases">
        <authorList>
            <person name="Waldvogel A.-M."/>
            <person name="Schoenle A."/>
        </authorList>
    </citation>
    <scope>NUCLEOTIDE SEQUENCE [LARGE SCALE GENOMIC DNA]</scope>
</reference>
<gene>
    <name evidence="1" type="ORF">KC01_LOCUS18649</name>
</gene>
<name>A0AAV2KG95_KNICA</name>
<dbReference type="Proteomes" id="UP001497482">
    <property type="component" value="Chromosome 18"/>
</dbReference>
<sequence>MHLLDGESSKKKKAVNWTQTWRSCCWTFIIVGKRQHRAKRKQGHRLYPSQALQRNLIRINAKPIKILVLNLCLMRVKWWHWKQACTP</sequence>
<accession>A0AAV2KG95</accession>
<organism evidence="1 2">
    <name type="scientific">Knipowitschia caucasica</name>
    <name type="common">Caucasian dwarf goby</name>
    <name type="synonym">Pomatoschistus caucasicus</name>
    <dbReference type="NCBI Taxonomy" id="637954"/>
    <lineage>
        <taxon>Eukaryota</taxon>
        <taxon>Metazoa</taxon>
        <taxon>Chordata</taxon>
        <taxon>Craniata</taxon>
        <taxon>Vertebrata</taxon>
        <taxon>Euteleostomi</taxon>
        <taxon>Actinopterygii</taxon>
        <taxon>Neopterygii</taxon>
        <taxon>Teleostei</taxon>
        <taxon>Neoteleostei</taxon>
        <taxon>Acanthomorphata</taxon>
        <taxon>Gobiaria</taxon>
        <taxon>Gobiiformes</taxon>
        <taxon>Gobioidei</taxon>
        <taxon>Gobiidae</taxon>
        <taxon>Gobiinae</taxon>
        <taxon>Knipowitschia</taxon>
    </lineage>
</organism>
<dbReference type="EMBL" id="OZ035840">
    <property type="protein sequence ID" value="CAL1588947.1"/>
    <property type="molecule type" value="Genomic_DNA"/>
</dbReference>
<protein>
    <submittedName>
        <fullName evidence="1">Uncharacterized protein</fullName>
    </submittedName>
</protein>
<keyword evidence="2" id="KW-1185">Reference proteome</keyword>
<evidence type="ECO:0000313" key="1">
    <source>
        <dbReference type="EMBL" id="CAL1588947.1"/>
    </source>
</evidence>
<proteinExistence type="predicted"/>